<feature type="domain" description="Protein kinase" evidence="6">
    <location>
        <begin position="1"/>
        <end position="89"/>
    </location>
</feature>
<protein>
    <submittedName>
        <fullName evidence="7">Kinase-like protein</fullName>
    </submittedName>
</protein>
<evidence type="ECO:0000313" key="7">
    <source>
        <dbReference type="EMBL" id="THU89126.1"/>
    </source>
</evidence>
<dbReference type="GO" id="GO:0004712">
    <property type="term" value="F:protein serine/threonine/tyrosine kinase activity"/>
    <property type="evidence" value="ECO:0007669"/>
    <property type="project" value="UniProtKB-ARBA"/>
</dbReference>
<dbReference type="PANTHER" id="PTHR47448">
    <property type="entry name" value="DUAL SPECIFICITY MITOGEN-ACTIVATED PROTEIN KINASE KINASE DSOR1-LIKE PROTEIN"/>
    <property type="match status" value="1"/>
</dbReference>
<reference evidence="7 8" key="1">
    <citation type="journal article" date="2019" name="Nat. Ecol. Evol.">
        <title>Megaphylogeny resolves global patterns of mushroom evolution.</title>
        <authorList>
            <person name="Varga T."/>
            <person name="Krizsan K."/>
            <person name="Foldi C."/>
            <person name="Dima B."/>
            <person name="Sanchez-Garcia M."/>
            <person name="Sanchez-Ramirez S."/>
            <person name="Szollosi G.J."/>
            <person name="Szarkandi J.G."/>
            <person name="Papp V."/>
            <person name="Albert L."/>
            <person name="Andreopoulos W."/>
            <person name="Angelini C."/>
            <person name="Antonin V."/>
            <person name="Barry K.W."/>
            <person name="Bougher N.L."/>
            <person name="Buchanan P."/>
            <person name="Buyck B."/>
            <person name="Bense V."/>
            <person name="Catcheside P."/>
            <person name="Chovatia M."/>
            <person name="Cooper J."/>
            <person name="Damon W."/>
            <person name="Desjardin D."/>
            <person name="Finy P."/>
            <person name="Geml J."/>
            <person name="Haridas S."/>
            <person name="Hughes K."/>
            <person name="Justo A."/>
            <person name="Karasinski D."/>
            <person name="Kautmanova I."/>
            <person name="Kiss B."/>
            <person name="Kocsube S."/>
            <person name="Kotiranta H."/>
            <person name="LaButti K.M."/>
            <person name="Lechner B.E."/>
            <person name="Liimatainen K."/>
            <person name="Lipzen A."/>
            <person name="Lukacs Z."/>
            <person name="Mihaltcheva S."/>
            <person name="Morgado L.N."/>
            <person name="Niskanen T."/>
            <person name="Noordeloos M.E."/>
            <person name="Ohm R.A."/>
            <person name="Ortiz-Santana B."/>
            <person name="Ovrebo C."/>
            <person name="Racz N."/>
            <person name="Riley R."/>
            <person name="Savchenko A."/>
            <person name="Shiryaev A."/>
            <person name="Soop K."/>
            <person name="Spirin V."/>
            <person name="Szebenyi C."/>
            <person name="Tomsovsky M."/>
            <person name="Tulloss R.E."/>
            <person name="Uehling J."/>
            <person name="Grigoriev I.V."/>
            <person name="Vagvolgyi C."/>
            <person name="Papp T."/>
            <person name="Martin F.M."/>
            <person name="Miettinen O."/>
            <person name="Hibbett D.S."/>
            <person name="Nagy L.G."/>
        </authorList>
    </citation>
    <scope>NUCLEOTIDE SEQUENCE [LARGE SCALE GENOMIC DNA]</scope>
    <source>
        <strain evidence="7 8">CBS 962.96</strain>
    </source>
</reference>
<evidence type="ECO:0000256" key="3">
    <source>
        <dbReference type="ARBA" id="ARBA00022741"/>
    </source>
</evidence>
<dbReference type="Gene3D" id="1.10.510.10">
    <property type="entry name" value="Transferase(Phosphotransferase) domain 1"/>
    <property type="match status" value="1"/>
</dbReference>
<keyword evidence="2" id="KW-0808">Transferase</keyword>
<proteinExistence type="predicted"/>
<evidence type="ECO:0000256" key="4">
    <source>
        <dbReference type="ARBA" id="ARBA00022777"/>
    </source>
</evidence>
<evidence type="ECO:0000256" key="2">
    <source>
        <dbReference type="ARBA" id="ARBA00022679"/>
    </source>
</evidence>
<dbReference type="InterPro" id="IPR050915">
    <property type="entry name" value="MAP_kinase_kinase"/>
</dbReference>
<dbReference type="InterPro" id="IPR011009">
    <property type="entry name" value="Kinase-like_dom_sf"/>
</dbReference>
<dbReference type="SUPFAM" id="SSF56112">
    <property type="entry name" value="Protein kinase-like (PK-like)"/>
    <property type="match status" value="1"/>
</dbReference>
<sequence>DIKPSKLLLSTSGSIKPRDFGVSGELVNSFANTFVGTNMSPERIQGAEYSVKSDVWSLGIALIELARGRFPFYNSGSSDDDNGEAGAYP</sequence>
<keyword evidence="1" id="KW-0723">Serine/threonine-protein kinase</keyword>
<dbReference type="GO" id="GO:0005524">
    <property type="term" value="F:ATP binding"/>
    <property type="evidence" value="ECO:0007669"/>
    <property type="project" value="UniProtKB-KW"/>
</dbReference>
<dbReference type="InterPro" id="IPR000719">
    <property type="entry name" value="Prot_kinase_dom"/>
</dbReference>
<accession>A0A4S8LIY3</accession>
<dbReference type="GO" id="GO:0004674">
    <property type="term" value="F:protein serine/threonine kinase activity"/>
    <property type="evidence" value="ECO:0007669"/>
    <property type="project" value="UniProtKB-KW"/>
</dbReference>
<gene>
    <name evidence="7" type="ORF">K435DRAFT_678565</name>
</gene>
<dbReference type="AlphaFoldDB" id="A0A4S8LIY3"/>
<evidence type="ECO:0000256" key="1">
    <source>
        <dbReference type="ARBA" id="ARBA00022527"/>
    </source>
</evidence>
<dbReference type="PROSITE" id="PS50011">
    <property type="entry name" value="PROTEIN_KINASE_DOM"/>
    <property type="match status" value="1"/>
</dbReference>
<name>A0A4S8LIY3_DENBC</name>
<keyword evidence="4 7" id="KW-0418">Kinase</keyword>
<dbReference type="PANTHER" id="PTHR47448:SF1">
    <property type="entry name" value="SERINE_THREONINE-PROTEIN KINASE STE7 HOMOLOG"/>
    <property type="match status" value="1"/>
</dbReference>
<evidence type="ECO:0000256" key="5">
    <source>
        <dbReference type="ARBA" id="ARBA00022840"/>
    </source>
</evidence>
<keyword evidence="8" id="KW-1185">Reference proteome</keyword>
<dbReference type="OrthoDB" id="3354588at2759"/>
<organism evidence="7 8">
    <name type="scientific">Dendrothele bispora (strain CBS 962.96)</name>
    <dbReference type="NCBI Taxonomy" id="1314807"/>
    <lineage>
        <taxon>Eukaryota</taxon>
        <taxon>Fungi</taxon>
        <taxon>Dikarya</taxon>
        <taxon>Basidiomycota</taxon>
        <taxon>Agaricomycotina</taxon>
        <taxon>Agaricomycetes</taxon>
        <taxon>Agaricomycetidae</taxon>
        <taxon>Agaricales</taxon>
        <taxon>Agaricales incertae sedis</taxon>
        <taxon>Dendrothele</taxon>
    </lineage>
</organism>
<dbReference type="EMBL" id="ML179380">
    <property type="protein sequence ID" value="THU89126.1"/>
    <property type="molecule type" value="Genomic_DNA"/>
</dbReference>
<dbReference type="Proteomes" id="UP000297245">
    <property type="component" value="Unassembled WGS sequence"/>
</dbReference>
<keyword evidence="3" id="KW-0547">Nucleotide-binding</keyword>
<dbReference type="GO" id="GO:0007165">
    <property type="term" value="P:signal transduction"/>
    <property type="evidence" value="ECO:0007669"/>
    <property type="project" value="UniProtKB-ARBA"/>
</dbReference>
<evidence type="ECO:0000313" key="8">
    <source>
        <dbReference type="Proteomes" id="UP000297245"/>
    </source>
</evidence>
<dbReference type="Pfam" id="PF00069">
    <property type="entry name" value="Pkinase"/>
    <property type="match status" value="1"/>
</dbReference>
<evidence type="ECO:0000259" key="6">
    <source>
        <dbReference type="PROSITE" id="PS50011"/>
    </source>
</evidence>
<feature type="non-terminal residue" evidence="7">
    <location>
        <position position="1"/>
    </location>
</feature>
<keyword evidence="5" id="KW-0067">ATP-binding</keyword>